<dbReference type="AlphaFoldDB" id="A0A381WKC1"/>
<dbReference type="InterPro" id="IPR023393">
    <property type="entry name" value="START-like_dom_sf"/>
</dbReference>
<feature type="region of interest" description="Disordered" evidence="1">
    <location>
        <begin position="361"/>
        <end position="390"/>
    </location>
</feature>
<dbReference type="SUPFAM" id="SSF55961">
    <property type="entry name" value="Bet v1-like"/>
    <property type="match status" value="1"/>
</dbReference>
<name>A0A381WKC1_9ZZZZ</name>
<dbReference type="EMBL" id="UINC01012081">
    <property type="protein sequence ID" value="SVA52960.1"/>
    <property type="molecule type" value="Genomic_DNA"/>
</dbReference>
<evidence type="ECO:0008006" key="3">
    <source>
        <dbReference type="Google" id="ProtNLM"/>
    </source>
</evidence>
<evidence type="ECO:0000256" key="1">
    <source>
        <dbReference type="SAM" id="MobiDB-lite"/>
    </source>
</evidence>
<proteinExistence type="predicted"/>
<accession>A0A381WKC1</accession>
<dbReference type="Gene3D" id="3.30.530.20">
    <property type="match status" value="1"/>
</dbReference>
<evidence type="ECO:0000313" key="2">
    <source>
        <dbReference type="EMBL" id="SVA52960.1"/>
    </source>
</evidence>
<protein>
    <recommendedName>
        <fullName evidence="3">Coenzyme Q-binding protein COQ10 START domain-containing protein</fullName>
    </recommendedName>
</protein>
<sequence>MDIDAPIDVIWKALTNMSNYKLWYPWVYRLRVINENVDRWVHKHSLLQYQIEVGNFFKIQPFFGAPYILCRFITIDHEKRLAMEMRFFPFNKEIVTFSLTPYKNCVEVSYVSTSNSLINFVTAFMFSWQGKNILRNFNEMLPDLDFDDEDEFSATSAPEFVFDDNFINALIAKAYNDGVDILNGITEKVVRGKAKSGLLKAKRAGVVPEAASDALALVTQYLSGGPAPGVSSEVAPVVDVPEEIRINQYILKGLDGDMDIINNIEDRVLRSKVKSGLSKATRSGKRPEIPADTAPLGSKLTSAPPPASAPIEAVDEETIINTYVAKAINGEEEAIAEIENRVLRAKVKSALVKARRTGVVPEIPEDGPQPETEEVASEQPVESITPSDSPDAIVEQAVQAALSGNMDVINKIEDRVLRAKAKSALAKAKREET</sequence>
<feature type="region of interest" description="Disordered" evidence="1">
    <location>
        <begin position="275"/>
        <end position="309"/>
    </location>
</feature>
<organism evidence="2">
    <name type="scientific">marine metagenome</name>
    <dbReference type="NCBI Taxonomy" id="408172"/>
    <lineage>
        <taxon>unclassified sequences</taxon>
        <taxon>metagenomes</taxon>
        <taxon>ecological metagenomes</taxon>
    </lineage>
</organism>
<reference evidence="2" key="1">
    <citation type="submission" date="2018-05" db="EMBL/GenBank/DDBJ databases">
        <authorList>
            <person name="Lanie J.A."/>
            <person name="Ng W.-L."/>
            <person name="Kazmierczak K.M."/>
            <person name="Andrzejewski T.M."/>
            <person name="Davidsen T.M."/>
            <person name="Wayne K.J."/>
            <person name="Tettelin H."/>
            <person name="Glass J.I."/>
            <person name="Rusch D."/>
            <person name="Podicherti R."/>
            <person name="Tsui H.-C.T."/>
            <person name="Winkler M.E."/>
        </authorList>
    </citation>
    <scope>NUCLEOTIDE SEQUENCE</scope>
</reference>
<gene>
    <name evidence="2" type="ORF">METZ01_LOCUS105814</name>
</gene>